<protein>
    <submittedName>
        <fullName evidence="2">Uncharacterized protein</fullName>
    </submittedName>
</protein>
<evidence type="ECO:0000313" key="3">
    <source>
        <dbReference type="Proteomes" id="UP001144297"/>
    </source>
</evidence>
<dbReference type="AlphaFoldDB" id="A0A9W6GF11"/>
<dbReference type="Proteomes" id="UP001144297">
    <property type="component" value="Unassembled WGS sequence"/>
</dbReference>
<reference evidence="2" key="1">
    <citation type="submission" date="2022-12" db="EMBL/GenBank/DDBJ databases">
        <title>Reference genome sequencing for broad-spectrum identification of bacterial and archaeal isolates by mass spectrometry.</title>
        <authorList>
            <person name="Sekiguchi Y."/>
            <person name="Tourlousse D.M."/>
        </authorList>
    </citation>
    <scope>NUCLEOTIDE SEQUENCE</scope>
    <source>
        <strain evidence="2">TSL-P1</strain>
    </source>
</reference>
<accession>A0A9W6GF11</accession>
<organism evidence="2 3">
    <name type="scientific">Thermodesulfovibrio yellowstonii</name>
    <dbReference type="NCBI Taxonomy" id="28262"/>
    <lineage>
        <taxon>Bacteria</taxon>
        <taxon>Pseudomonadati</taxon>
        <taxon>Nitrospirota</taxon>
        <taxon>Thermodesulfovibrionia</taxon>
        <taxon>Thermodesulfovibrionales</taxon>
        <taxon>Thermodesulfovibrionaceae</taxon>
        <taxon>Thermodesulfovibrio</taxon>
    </lineage>
</organism>
<dbReference type="EMBL" id="BSDX01000001">
    <property type="protein sequence ID" value="GLI52642.1"/>
    <property type="molecule type" value="Genomic_DNA"/>
</dbReference>
<keyword evidence="3" id="KW-1185">Reference proteome</keyword>
<comment type="caution">
    <text evidence="2">The sequence shown here is derived from an EMBL/GenBank/DDBJ whole genome shotgun (WGS) entry which is preliminary data.</text>
</comment>
<gene>
    <name evidence="2" type="ORF">TISLANDTSLP1_03350</name>
</gene>
<feature type="signal peptide" evidence="1">
    <location>
        <begin position="1"/>
        <end position="27"/>
    </location>
</feature>
<evidence type="ECO:0000313" key="2">
    <source>
        <dbReference type="EMBL" id="GLI52642.1"/>
    </source>
</evidence>
<keyword evidence="1" id="KW-0732">Signal</keyword>
<proteinExistence type="predicted"/>
<name>A0A9W6GF11_9BACT</name>
<sequence length="138" mass="15358">MKVNFNNALVISLVITVLLSSASFALAHDPSTTNYPQLSHIHVKGKITAPDGSVIRLPEGAMVKAMSSEAFRFIPSECHANQSPVTSPINPNTGEYELIFYFKADSEKCRDEFQRRPLDTSKIQIINAPGYEFKRKTN</sequence>
<feature type="chain" id="PRO_5040972523" evidence="1">
    <location>
        <begin position="28"/>
        <end position="138"/>
    </location>
</feature>
<evidence type="ECO:0000256" key="1">
    <source>
        <dbReference type="SAM" id="SignalP"/>
    </source>
</evidence>